<dbReference type="OrthoDB" id="3538051at2"/>
<dbReference type="RefSeq" id="WP_119925265.1">
    <property type="nucleotide sequence ID" value="NZ_QZEY01000002.1"/>
</dbReference>
<protein>
    <recommendedName>
        <fullName evidence="4">Secreted protein</fullName>
    </recommendedName>
</protein>
<proteinExistence type="predicted"/>
<reference evidence="2 3" key="1">
    <citation type="submission" date="2018-09" db="EMBL/GenBank/DDBJ databases">
        <title>YIM 75507 draft genome.</title>
        <authorList>
            <person name="Tang S."/>
            <person name="Feng Y."/>
        </authorList>
    </citation>
    <scope>NUCLEOTIDE SEQUENCE [LARGE SCALE GENOMIC DNA]</scope>
    <source>
        <strain evidence="2 3">YIM 75507</strain>
    </source>
</reference>
<name>A0A3A4BRL4_9ACTN</name>
<feature type="region of interest" description="Disordered" evidence="1">
    <location>
        <begin position="61"/>
        <end position="89"/>
    </location>
</feature>
<comment type="caution">
    <text evidence="2">The sequence shown here is derived from an EMBL/GenBank/DDBJ whole genome shotgun (WGS) entry which is preliminary data.</text>
</comment>
<evidence type="ECO:0008006" key="4">
    <source>
        <dbReference type="Google" id="ProtNLM"/>
    </source>
</evidence>
<gene>
    <name evidence="2" type="ORF">D5H75_05400</name>
</gene>
<dbReference type="EMBL" id="QZEY01000002">
    <property type="protein sequence ID" value="RJL33966.1"/>
    <property type="molecule type" value="Genomic_DNA"/>
</dbReference>
<evidence type="ECO:0000313" key="3">
    <source>
        <dbReference type="Proteomes" id="UP000265768"/>
    </source>
</evidence>
<evidence type="ECO:0000313" key="2">
    <source>
        <dbReference type="EMBL" id="RJL33966.1"/>
    </source>
</evidence>
<dbReference type="Proteomes" id="UP000265768">
    <property type="component" value="Unassembled WGS sequence"/>
</dbReference>
<accession>A0A3A4BRL4</accession>
<keyword evidence="3" id="KW-1185">Reference proteome</keyword>
<sequence>MIRRLFYMSLGAAIAVWTMRKLQALTPGSLAQRAADQAVGRARDLRLLAGDVRAAMREHELELREALPSPPTGTSGYPENTETDVKDGR</sequence>
<organism evidence="2 3">
    <name type="scientific">Bailinhaonella thermotolerans</name>
    <dbReference type="NCBI Taxonomy" id="1070861"/>
    <lineage>
        <taxon>Bacteria</taxon>
        <taxon>Bacillati</taxon>
        <taxon>Actinomycetota</taxon>
        <taxon>Actinomycetes</taxon>
        <taxon>Streptosporangiales</taxon>
        <taxon>Streptosporangiaceae</taxon>
        <taxon>Bailinhaonella</taxon>
    </lineage>
</organism>
<evidence type="ECO:0000256" key="1">
    <source>
        <dbReference type="SAM" id="MobiDB-lite"/>
    </source>
</evidence>
<dbReference type="AlphaFoldDB" id="A0A3A4BRL4"/>